<evidence type="ECO:0000256" key="2">
    <source>
        <dbReference type="SAM" id="MobiDB-lite"/>
    </source>
</evidence>
<sequence>MGSQLWLLRHGEAEPHDARPDPERRLTPRGEQQSRAAGAGLAALEMTFQAVYTSPKVRARDTALMACAELGVQPVEHAALAEGFDVGEAHALLLAHGPHARVLVVGHNPDFAQVVADLTGAAIDVKKGGVAGVRLAGATRGTLIALLRPRELSRLAARDRAAAVQAAATSD</sequence>
<dbReference type="RefSeq" id="WP_146917304.1">
    <property type="nucleotide sequence ID" value="NZ_CP042430.1"/>
</dbReference>
<name>A0A5B8U2E0_9ACTN</name>
<dbReference type="Pfam" id="PF00300">
    <property type="entry name" value="His_Phos_1"/>
    <property type="match status" value="1"/>
</dbReference>
<dbReference type="InterPro" id="IPR051021">
    <property type="entry name" value="Mito_Ser/Thr_phosphatase"/>
</dbReference>
<gene>
    <name evidence="3" type="ORF">FSW04_05945</name>
</gene>
<evidence type="ECO:0000313" key="3">
    <source>
        <dbReference type="EMBL" id="QEC47176.1"/>
    </source>
</evidence>
<accession>A0A5B8U2E0</accession>
<dbReference type="PANTHER" id="PTHR20935">
    <property type="entry name" value="PHOSPHOGLYCERATE MUTASE-RELATED"/>
    <property type="match status" value="1"/>
</dbReference>
<reference evidence="3 4" key="1">
    <citation type="journal article" date="2018" name="J. Microbiol.">
        <title>Baekduia soli gen. nov., sp. nov., a novel bacterium isolated from the soil of Baekdu Mountain and proposal of a novel family name, Baekduiaceae fam. nov.</title>
        <authorList>
            <person name="An D.S."/>
            <person name="Siddiqi M.Z."/>
            <person name="Kim K.H."/>
            <person name="Yu H.S."/>
            <person name="Im W.T."/>
        </authorList>
    </citation>
    <scope>NUCLEOTIDE SEQUENCE [LARGE SCALE GENOMIC DNA]</scope>
    <source>
        <strain evidence="3 4">BR7-21</strain>
    </source>
</reference>
<dbReference type="SMART" id="SM00855">
    <property type="entry name" value="PGAM"/>
    <property type="match status" value="1"/>
</dbReference>
<keyword evidence="1" id="KW-0378">Hydrolase</keyword>
<feature type="compositionally biased region" description="Basic and acidic residues" evidence="2">
    <location>
        <begin position="9"/>
        <end position="28"/>
    </location>
</feature>
<dbReference type="Proteomes" id="UP000321805">
    <property type="component" value="Chromosome"/>
</dbReference>
<dbReference type="CDD" id="cd07067">
    <property type="entry name" value="HP_PGM_like"/>
    <property type="match status" value="1"/>
</dbReference>
<feature type="region of interest" description="Disordered" evidence="2">
    <location>
        <begin position="1"/>
        <end position="37"/>
    </location>
</feature>
<dbReference type="EMBL" id="CP042430">
    <property type="protein sequence ID" value="QEC47176.1"/>
    <property type="molecule type" value="Genomic_DNA"/>
</dbReference>
<dbReference type="PANTHER" id="PTHR20935:SF0">
    <property type="entry name" value="SERINE_THREONINE-PROTEIN PHOSPHATASE PGAM5, MITOCHONDRIAL"/>
    <property type="match status" value="1"/>
</dbReference>
<dbReference type="InterPro" id="IPR029033">
    <property type="entry name" value="His_PPase_superfam"/>
</dbReference>
<organism evidence="3 4">
    <name type="scientific">Baekduia soli</name>
    <dbReference type="NCBI Taxonomy" id="496014"/>
    <lineage>
        <taxon>Bacteria</taxon>
        <taxon>Bacillati</taxon>
        <taxon>Actinomycetota</taxon>
        <taxon>Thermoleophilia</taxon>
        <taxon>Solirubrobacterales</taxon>
        <taxon>Baekduiaceae</taxon>
        <taxon>Baekduia</taxon>
    </lineage>
</organism>
<dbReference type="KEGG" id="bsol:FSW04_05945"/>
<protein>
    <submittedName>
        <fullName evidence="3">Phosphohistidine phosphatase</fullName>
    </submittedName>
</protein>
<dbReference type="InterPro" id="IPR013078">
    <property type="entry name" value="His_Pase_superF_clade-1"/>
</dbReference>
<dbReference type="Gene3D" id="3.40.50.1240">
    <property type="entry name" value="Phosphoglycerate mutase-like"/>
    <property type="match status" value="1"/>
</dbReference>
<evidence type="ECO:0000256" key="1">
    <source>
        <dbReference type="ARBA" id="ARBA00022801"/>
    </source>
</evidence>
<dbReference type="GO" id="GO:0016787">
    <property type="term" value="F:hydrolase activity"/>
    <property type="evidence" value="ECO:0007669"/>
    <property type="project" value="UniProtKB-KW"/>
</dbReference>
<dbReference type="SUPFAM" id="SSF53254">
    <property type="entry name" value="Phosphoglycerate mutase-like"/>
    <property type="match status" value="1"/>
</dbReference>
<dbReference type="OrthoDB" id="9810154at2"/>
<keyword evidence="4" id="KW-1185">Reference proteome</keyword>
<evidence type="ECO:0000313" key="4">
    <source>
        <dbReference type="Proteomes" id="UP000321805"/>
    </source>
</evidence>
<dbReference type="AlphaFoldDB" id="A0A5B8U2E0"/>
<proteinExistence type="predicted"/>